<accession>B7ATV7</accession>
<reference evidence="2 3" key="2">
    <citation type="submission" date="2008-11" db="EMBL/GenBank/DDBJ databases">
        <authorList>
            <person name="Fulton L."/>
            <person name="Clifton S."/>
            <person name="Fulton B."/>
            <person name="Xu J."/>
            <person name="Minx P."/>
            <person name="Pepin K.H."/>
            <person name="Johnson M."/>
            <person name="Bhonagiri V."/>
            <person name="Nash W.E."/>
            <person name="Mardis E.R."/>
            <person name="Wilson R.K."/>
        </authorList>
    </citation>
    <scope>NUCLEOTIDE SEQUENCE [LARGE SCALE GENOMIC DNA]</scope>
    <source>
        <strain evidence="2 3">ATCC 43243</strain>
    </source>
</reference>
<dbReference type="HOGENOM" id="CLU_130936_2_0_9"/>
<dbReference type="Proteomes" id="UP000003136">
    <property type="component" value="Unassembled WGS sequence"/>
</dbReference>
<feature type="transmembrane region" description="Helical" evidence="1">
    <location>
        <begin position="9"/>
        <end position="28"/>
    </location>
</feature>
<dbReference type="AlphaFoldDB" id="B7ATV7"/>
<dbReference type="Gene3D" id="2.60.320.10">
    <property type="entry name" value="N-utilization substance G protein NusG, insert domain"/>
    <property type="match status" value="1"/>
</dbReference>
<keyword evidence="1" id="KW-1133">Transmembrane helix</keyword>
<gene>
    <name evidence="2" type="ORF">BACPEC_01579</name>
</gene>
<organism evidence="2 3">
    <name type="scientific">[Bacteroides] pectinophilus ATCC 43243</name>
    <dbReference type="NCBI Taxonomy" id="483218"/>
    <lineage>
        <taxon>Bacteria</taxon>
        <taxon>Bacillati</taxon>
        <taxon>Bacillota</taxon>
        <taxon>Clostridia</taxon>
        <taxon>Eubacteriales</taxon>
    </lineage>
</organism>
<keyword evidence="3" id="KW-1185">Reference proteome</keyword>
<dbReference type="InterPro" id="IPR038690">
    <property type="entry name" value="NusG_2_sf"/>
</dbReference>
<dbReference type="Pfam" id="PF07009">
    <property type="entry name" value="NusG_II"/>
    <property type="match status" value="1"/>
</dbReference>
<dbReference type="STRING" id="483218.BACPEC_01579"/>
<keyword evidence="1" id="KW-0812">Transmembrane</keyword>
<sequence length="125" mass="13498">MSKKTVNDIILVTAVLLVAGSIYMYTALPGRSFGESSAKVVVRVDGEIYGEYPLNSNKVIELGTERGNNKIIINDSTVWMEDADCPDKVCVKTGKIKNPGQTIVCLPHRTVIEITGDNADIDAAV</sequence>
<proteinExistence type="predicted"/>
<evidence type="ECO:0000256" key="1">
    <source>
        <dbReference type="SAM" id="Phobius"/>
    </source>
</evidence>
<dbReference type="CDD" id="cd09911">
    <property type="entry name" value="Lin0431_like"/>
    <property type="match status" value="1"/>
</dbReference>
<evidence type="ECO:0000313" key="3">
    <source>
        <dbReference type="Proteomes" id="UP000003136"/>
    </source>
</evidence>
<keyword evidence="1" id="KW-0472">Membrane</keyword>
<protein>
    <submittedName>
        <fullName evidence="2">Uncharacterized protein</fullName>
    </submittedName>
</protein>
<dbReference type="eggNOG" id="COG5341">
    <property type="taxonomic scope" value="Bacteria"/>
</dbReference>
<name>B7ATV7_9FIRM</name>
<reference evidence="2 3" key="1">
    <citation type="submission" date="2008-11" db="EMBL/GenBank/DDBJ databases">
        <title>Draft genome sequence of Bacteroides pectinophilus (ATCC 43243).</title>
        <authorList>
            <person name="Sudarsanam P."/>
            <person name="Ley R."/>
            <person name="Guruge J."/>
            <person name="Turnbaugh P.J."/>
            <person name="Mahowald M."/>
            <person name="Liep D."/>
            <person name="Gordon J."/>
        </authorList>
    </citation>
    <scope>NUCLEOTIDE SEQUENCE [LARGE SCALE GENOMIC DNA]</scope>
    <source>
        <strain evidence="2 3">ATCC 43243</strain>
    </source>
</reference>
<dbReference type="EMBL" id="ABVQ01000036">
    <property type="protein sequence ID" value="EEC57091.1"/>
    <property type="molecule type" value="Genomic_DNA"/>
</dbReference>
<evidence type="ECO:0000313" key="2">
    <source>
        <dbReference type="EMBL" id="EEC57091.1"/>
    </source>
</evidence>
<comment type="caution">
    <text evidence="2">The sequence shown here is derived from an EMBL/GenBank/DDBJ whole genome shotgun (WGS) entry which is preliminary data.</text>
</comment>